<accession>A0A2T5BE63</accession>
<dbReference type="Pfam" id="PF12146">
    <property type="entry name" value="Hydrolase_4"/>
    <property type="match status" value="1"/>
</dbReference>
<feature type="domain" description="Serine aminopeptidase S33" evidence="1">
    <location>
        <begin position="54"/>
        <end position="158"/>
    </location>
</feature>
<dbReference type="OrthoDB" id="249225at2"/>
<dbReference type="Gene3D" id="3.40.50.1820">
    <property type="entry name" value="alpha/beta hydrolase"/>
    <property type="match status" value="2"/>
</dbReference>
<keyword evidence="2" id="KW-0378">Hydrolase</keyword>
<protein>
    <submittedName>
        <fullName evidence="2">Serine aminopeptidase S33 family</fullName>
    </submittedName>
</protein>
<dbReference type="PANTHER" id="PTHR43265:SF1">
    <property type="entry name" value="ESTERASE ESTD"/>
    <property type="match status" value="1"/>
</dbReference>
<evidence type="ECO:0000313" key="3">
    <source>
        <dbReference type="Proteomes" id="UP000241247"/>
    </source>
</evidence>
<proteinExistence type="predicted"/>
<comment type="caution">
    <text evidence="2">The sequence shown here is derived from an EMBL/GenBank/DDBJ whole genome shotgun (WGS) entry which is preliminary data.</text>
</comment>
<dbReference type="SUPFAM" id="SSF53474">
    <property type="entry name" value="alpha/beta-Hydrolases"/>
    <property type="match status" value="2"/>
</dbReference>
<dbReference type="Proteomes" id="UP000241247">
    <property type="component" value="Unassembled WGS sequence"/>
</dbReference>
<dbReference type="GO" id="GO:0052689">
    <property type="term" value="F:carboxylic ester hydrolase activity"/>
    <property type="evidence" value="ECO:0007669"/>
    <property type="project" value="TreeGrafter"/>
</dbReference>
<evidence type="ECO:0000259" key="1">
    <source>
        <dbReference type="Pfam" id="PF12146"/>
    </source>
</evidence>
<dbReference type="PANTHER" id="PTHR43265">
    <property type="entry name" value="ESTERASE ESTD"/>
    <property type="match status" value="1"/>
</dbReference>
<evidence type="ECO:0000313" key="2">
    <source>
        <dbReference type="EMBL" id="PTM97248.1"/>
    </source>
</evidence>
<reference evidence="2 3" key="1">
    <citation type="submission" date="2018-04" db="EMBL/GenBank/DDBJ databases">
        <title>Genomic Encyclopedia of Type Strains, Phase IV (KMG-IV): sequencing the most valuable type-strain genomes for metagenomic binning, comparative biology and taxonomic classification.</title>
        <authorList>
            <person name="Goeker M."/>
        </authorList>
    </citation>
    <scope>NUCLEOTIDE SEQUENCE [LARGE SCALE GENOMIC DNA]</scope>
    <source>
        <strain evidence="2 3">DSM 7138</strain>
    </source>
</reference>
<keyword evidence="3" id="KW-1185">Reference proteome</keyword>
<name>A0A2T5BE63_MYCDI</name>
<sequence length="589" mass="62936">MPLDWIAGSAAQPVAFGRTIGLYTAPEQGTGTSATAVLFLSPWGFEEMCTRKLWRELAERFALRGVASLRFDYPGTGDSLDRMDFSGGLPVWEAAIAAAAAELRQLSGASRLILVGHGLGATFAAQYAALAGAVDGIVLMAPVITGRSYLRETAAWSKMVDAGLGLAEDQRLASVVSVAGLVMPEAVAAAVRKIDLMGIATAPAASILVVGRPARDRETQFAQHLKDLGARIAYEPYAGYDELVSNPTIAVQPDVAIDAVVQWVGSIALQPGPKARSASTTVSAVLQGERFSEEALRFGPGNRLFGVLCSPRGARRGASVILLGTAYDRQAGWARSTVETARYLASEGVASLRFDGANVGDSPPVAGAPRQVLFSESQQDDVRAALDLLAERGLAPAVLAGRCSGAYLAFQAAVNDHRCRGVVSVNPFTFVWDKDMSVDEALRHNPRSLEDYRRRAFRLETFRRLASGQIDLRRAAGSIGKQLGRRIALAAPGTLGRLTKDGRLRHAVHAAFSSLCERGVPMRLIYSHGDVGLERYHAYFGVDGSGMRKFPNVSVEIVADADHNMSPPHAREALRQRVLEAALHARPGD</sequence>
<dbReference type="InterPro" id="IPR022742">
    <property type="entry name" value="Hydrolase_4"/>
</dbReference>
<dbReference type="AlphaFoldDB" id="A0A2T5BE63"/>
<dbReference type="InterPro" id="IPR053145">
    <property type="entry name" value="AB_hydrolase_Est10"/>
</dbReference>
<keyword evidence="2" id="KW-0031">Aminopeptidase</keyword>
<dbReference type="GO" id="GO:0004177">
    <property type="term" value="F:aminopeptidase activity"/>
    <property type="evidence" value="ECO:0007669"/>
    <property type="project" value="UniProtKB-KW"/>
</dbReference>
<keyword evidence="2" id="KW-0645">Protease</keyword>
<gene>
    <name evidence="2" type="ORF">C7449_102117</name>
</gene>
<dbReference type="EMBL" id="PZZZ01000002">
    <property type="protein sequence ID" value="PTM97248.1"/>
    <property type="molecule type" value="Genomic_DNA"/>
</dbReference>
<organism evidence="2 3">
    <name type="scientific">Mycoplana dimorpha</name>
    <dbReference type="NCBI Taxonomy" id="28320"/>
    <lineage>
        <taxon>Bacteria</taxon>
        <taxon>Pseudomonadati</taxon>
        <taxon>Pseudomonadota</taxon>
        <taxon>Alphaproteobacteria</taxon>
        <taxon>Hyphomicrobiales</taxon>
        <taxon>Rhizobiaceae</taxon>
        <taxon>Mycoplana</taxon>
    </lineage>
</organism>
<dbReference type="RefSeq" id="WP_108001544.1">
    <property type="nucleotide sequence ID" value="NZ_JBHEEX010000001.1"/>
</dbReference>
<dbReference type="InterPro" id="IPR029058">
    <property type="entry name" value="AB_hydrolase_fold"/>
</dbReference>